<reference evidence="2 3" key="1">
    <citation type="journal article" date="2019" name="Int. J. Syst. Evol. Microbiol.">
        <title>The Global Catalogue of Microorganisms (GCM) 10K type strain sequencing project: providing services to taxonomists for standard genome sequencing and annotation.</title>
        <authorList>
            <consortium name="The Broad Institute Genomics Platform"/>
            <consortium name="The Broad Institute Genome Sequencing Center for Infectious Disease"/>
            <person name="Wu L."/>
            <person name="Ma J."/>
        </authorList>
    </citation>
    <scope>NUCLEOTIDE SEQUENCE [LARGE SCALE GENOMIC DNA]</scope>
    <source>
        <strain evidence="2 3">CGMCC 1.12563</strain>
    </source>
</reference>
<name>A0ABD6ATZ7_9EURY</name>
<accession>A0ABD6ATZ7</accession>
<dbReference type="AlphaFoldDB" id="A0ABD6ATZ7"/>
<protein>
    <submittedName>
        <fullName evidence="2">Uncharacterized protein</fullName>
    </submittedName>
</protein>
<evidence type="ECO:0000313" key="2">
    <source>
        <dbReference type="EMBL" id="MFD1513028.1"/>
    </source>
</evidence>
<gene>
    <name evidence="2" type="ORF">ACFSBT_07010</name>
</gene>
<dbReference type="RefSeq" id="WP_250873000.1">
    <property type="nucleotide sequence ID" value="NZ_JALXFV010000003.1"/>
</dbReference>
<evidence type="ECO:0000256" key="1">
    <source>
        <dbReference type="SAM" id="MobiDB-lite"/>
    </source>
</evidence>
<dbReference type="Proteomes" id="UP001597187">
    <property type="component" value="Unassembled WGS sequence"/>
</dbReference>
<feature type="region of interest" description="Disordered" evidence="1">
    <location>
        <begin position="110"/>
        <end position="140"/>
    </location>
</feature>
<proteinExistence type="predicted"/>
<evidence type="ECO:0000313" key="3">
    <source>
        <dbReference type="Proteomes" id="UP001597187"/>
    </source>
</evidence>
<comment type="caution">
    <text evidence="2">The sequence shown here is derived from an EMBL/GenBank/DDBJ whole genome shotgun (WGS) entry which is preliminary data.</text>
</comment>
<sequence length="140" mass="15063">MVTTKRDVEAAAPPDGTAWVVTLRETWVRMDREEAEARDWYHSATTGNGVLAKQPAGTVLSLAEGTRRWRHSADRLAAVGEAPLFERLDSPGTAERQAFRVEAEQAVSAAKNELSALHEAGELPDPEDVDGPLDVTGGAT</sequence>
<dbReference type="EMBL" id="JBHUDC010000003">
    <property type="protein sequence ID" value="MFD1513028.1"/>
    <property type="molecule type" value="Genomic_DNA"/>
</dbReference>
<organism evidence="2 3">
    <name type="scientific">Halomarina rubra</name>
    <dbReference type="NCBI Taxonomy" id="2071873"/>
    <lineage>
        <taxon>Archaea</taxon>
        <taxon>Methanobacteriati</taxon>
        <taxon>Methanobacteriota</taxon>
        <taxon>Stenosarchaea group</taxon>
        <taxon>Halobacteria</taxon>
        <taxon>Halobacteriales</taxon>
        <taxon>Natronomonadaceae</taxon>
        <taxon>Halomarina</taxon>
    </lineage>
</organism>
<feature type="compositionally biased region" description="Acidic residues" evidence="1">
    <location>
        <begin position="122"/>
        <end position="131"/>
    </location>
</feature>
<keyword evidence="3" id="KW-1185">Reference proteome</keyword>